<dbReference type="Proteomes" id="UP000198888">
    <property type="component" value="Unassembled WGS sequence"/>
</dbReference>
<organism evidence="3 4">
    <name type="scientific">Halohasta litchfieldiae</name>
    <dbReference type="NCBI Taxonomy" id="1073996"/>
    <lineage>
        <taxon>Archaea</taxon>
        <taxon>Methanobacteriati</taxon>
        <taxon>Methanobacteriota</taxon>
        <taxon>Stenosarchaea group</taxon>
        <taxon>Halobacteria</taxon>
        <taxon>Halobacteriales</taxon>
        <taxon>Haloferacaceae</taxon>
        <taxon>Halohasta</taxon>
    </lineage>
</organism>
<proteinExistence type="predicted"/>
<dbReference type="GeneID" id="35001604"/>
<keyword evidence="4" id="KW-1185">Reference proteome</keyword>
<keyword evidence="1" id="KW-0472">Membrane</keyword>
<protein>
    <recommendedName>
        <fullName evidence="2">DUF8159 domain-containing protein</fullName>
    </recommendedName>
</protein>
<accession>A0A1H6V9X1</accession>
<reference evidence="3 4" key="1">
    <citation type="submission" date="2016-10" db="EMBL/GenBank/DDBJ databases">
        <authorList>
            <person name="de Groot N.N."/>
        </authorList>
    </citation>
    <scope>NUCLEOTIDE SEQUENCE [LARGE SCALE GENOMIC DNA]</scope>
    <source>
        <strain evidence="3 4">DSM 22187</strain>
    </source>
</reference>
<dbReference type="AlphaFoldDB" id="A0A1H6V9X1"/>
<accession>A0A2H4PZN1</accession>
<dbReference type="InterPro" id="IPR058473">
    <property type="entry name" value="DUF8159"/>
</dbReference>
<sequence length="185" mass="20585">MSHKIRSKKDDAEHTTLRWHETVQGLRILAIGSFVILCILSVAVNGVTASTPTDQLPLTQQTDDELSEEQILVLFETVIEDQGIELQTVEIDEEENILSVEYYSTGTTEQQVVEDMGTITGVYAGAIDQGVTTDRMEVTALDPVDDSETASWYAETEWAESYNAGEMTADEFSMRVLLTLEEVEN</sequence>
<gene>
    <name evidence="3" type="ORF">SAMN05444271_11446</name>
</gene>
<dbReference type="Pfam" id="PF26490">
    <property type="entry name" value="DUF8159"/>
    <property type="match status" value="1"/>
</dbReference>
<keyword evidence="1" id="KW-1133">Transmembrane helix</keyword>
<dbReference type="KEGG" id="hae:halTADL_0790"/>
<keyword evidence="1" id="KW-0812">Transmembrane</keyword>
<evidence type="ECO:0000256" key="1">
    <source>
        <dbReference type="SAM" id="Phobius"/>
    </source>
</evidence>
<dbReference type="RefSeq" id="WP_143054148.1">
    <property type="nucleotide sequence ID" value="NZ_CP024845.1"/>
</dbReference>
<feature type="domain" description="DUF8159" evidence="2">
    <location>
        <begin position="68"/>
        <end position="183"/>
    </location>
</feature>
<feature type="transmembrane region" description="Helical" evidence="1">
    <location>
        <begin position="28"/>
        <end position="47"/>
    </location>
</feature>
<evidence type="ECO:0000259" key="2">
    <source>
        <dbReference type="Pfam" id="PF26490"/>
    </source>
</evidence>
<dbReference type="OrthoDB" id="290983at2157"/>
<evidence type="ECO:0000313" key="3">
    <source>
        <dbReference type="EMBL" id="SEI97460.1"/>
    </source>
</evidence>
<dbReference type="EMBL" id="FNYR01000014">
    <property type="protein sequence ID" value="SEI97460.1"/>
    <property type="molecule type" value="Genomic_DNA"/>
</dbReference>
<evidence type="ECO:0000313" key="4">
    <source>
        <dbReference type="Proteomes" id="UP000198888"/>
    </source>
</evidence>
<name>A0A1H6V9X1_9EURY</name>